<proteinExistence type="predicted"/>
<name>A0A4R8QCR9_9PEZI</name>
<dbReference type="Proteomes" id="UP000295083">
    <property type="component" value="Unassembled WGS sequence"/>
</dbReference>
<feature type="region of interest" description="Disordered" evidence="1">
    <location>
        <begin position="19"/>
        <end position="38"/>
    </location>
</feature>
<evidence type="ECO:0000256" key="1">
    <source>
        <dbReference type="SAM" id="MobiDB-lite"/>
    </source>
</evidence>
<gene>
    <name evidence="2" type="ORF">C8035_v001395</name>
</gene>
<sequence length="66" mass="6922">MNSPSWAAPTAWSLALETSTTNTLPATPWGSDGSTKRKLMVTDAETGDEMRPSRAIAGARAAVGSW</sequence>
<accession>A0A4R8QCR9</accession>
<keyword evidence="3" id="KW-1185">Reference proteome</keyword>
<evidence type="ECO:0000313" key="2">
    <source>
        <dbReference type="EMBL" id="TDZ31673.1"/>
    </source>
</evidence>
<dbReference type="EMBL" id="QAPG01000098">
    <property type="protein sequence ID" value="TDZ31673.1"/>
    <property type="molecule type" value="Genomic_DNA"/>
</dbReference>
<dbReference type="AlphaFoldDB" id="A0A4R8QCR9"/>
<reference evidence="2 3" key="1">
    <citation type="submission" date="2018-11" db="EMBL/GenBank/DDBJ databases">
        <title>Genome sequence and assembly of Colletotrichum spinosum.</title>
        <authorList>
            <person name="Gan P."/>
            <person name="Shirasu K."/>
        </authorList>
    </citation>
    <scope>NUCLEOTIDE SEQUENCE [LARGE SCALE GENOMIC DNA]</scope>
    <source>
        <strain evidence="2 3">CBS 515.97</strain>
    </source>
</reference>
<comment type="caution">
    <text evidence="2">The sequence shown here is derived from an EMBL/GenBank/DDBJ whole genome shotgun (WGS) entry which is preliminary data.</text>
</comment>
<organism evidence="2 3">
    <name type="scientific">Colletotrichum spinosum</name>
    <dbReference type="NCBI Taxonomy" id="1347390"/>
    <lineage>
        <taxon>Eukaryota</taxon>
        <taxon>Fungi</taxon>
        <taxon>Dikarya</taxon>
        <taxon>Ascomycota</taxon>
        <taxon>Pezizomycotina</taxon>
        <taxon>Sordariomycetes</taxon>
        <taxon>Hypocreomycetidae</taxon>
        <taxon>Glomerellales</taxon>
        <taxon>Glomerellaceae</taxon>
        <taxon>Colletotrichum</taxon>
        <taxon>Colletotrichum orbiculare species complex</taxon>
    </lineage>
</organism>
<protein>
    <submittedName>
        <fullName evidence="2">Uncharacterized protein</fullName>
    </submittedName>
</protein>
<evidence type="ECO:0000313" key="3">
    <source>
        <dbReference type="Proteomes" id="UP000295083"/>
    </source>
</evidence>